<dbReference type="Proteomes" id="UP000053097">
    <property type="component" value="Unassembled WGS sequence"/>
</dbReference>
<evidence type="ECO:0000256" key="1">
    <source>
        <dbReference type="SAM" id="MobiDB-lite"/>
    </source>
</evidence>
<organism evidence="2 3">
    <name type="scientific">Ooceraea biroi</name>
    <name type="common">Clonal raider ant</name>
    <name type="synonym">Cerapachys biroi</name>
    <dbReference type="NCBI Taxonomy" id="2015173"/>
    <lineage>
        <taxon>Eukaryota</taxon>
        <taxon>Metazoa</taxon>
        <taxon>Ecdysozoa</taxon>
        <taxon>Arthropoda</taxon>
        <taxon>Hexapoda</taxon>
        <taxon>Insecta</taxon>
        <taxon>Pterygota</taxon>
        <taxon>Neoptera</taxon>
        <taxon>Endopterygota</taxon>
        <taxon>Hymenoptera</taxon>
        <taxon>Apocrita</taxon>
        <taxon>Aculeata</taxon>
        <taxon>Formicoidea</taxon>
        <taxon>Formicidae</taxon>
        <taxon>Dorylinae</taxon>
        <taxon>Ooceraea</taxon>
    </lineage>
</organism>
<proteinExistence type="predicted"/>
<dbReference type="AlphaFoldDB" id="A0A026W866"/>
<gene>
    <name evidence="2" type="ORF">X777_09636</name>
</gene>
<feature type="compositionally biased region" description="Basic and acidic residues" evidence="1">
    <location>
        <begin position="25"/>
        <end position="49"/>
    </location>
</feature>
<evidence type="ECO:0000313" key="3">
    <source>
        <dbReference type="Proteomes" id="UP000053097"/>
    </source>
</evidence>
<protein>
    <submittedName>
        <fullName evidence="2">Uncharacterized protein</fullName>
    </submittedName>
</protein>
<name>A0A026W866_OOCBI</name>
<reference evidence="2 3" key="1">
    <citation type="journal article" date="2014" name="Curr. Biol.">
        <title>The genome of the clonal raider ant Cerapachys biroi.</title>
        <authorList>
            <person name="Oxley P.R."/>
            <person name="Ji L."/>
            <person name="Fetter-Pruneda I."/>
            <person name="McKenzie S.K."/>
            <person name="Li C."/>
            <person name="Hu H."/>
            <person name="Zhang G."/>
            <person name="Kronauer D.J."/>
        </authorList>
    </citation>
    <scope>NUCLEOTIDE SEQUENCE [LARGE SCALE GENOMIC DNA]</scope>
</reference>
<sequence length="49" mass="5846">MCSPPAITMLVVATQRAENARTAQRKRDERTDRQIDRRTDRQTDRRMNE</sequence>
<evidence type="ECO:0000313" key="2">
    <source>
        <dbReference type="EMBL" id="EZA51841.1"/>
    </source>
</evidence>
<feature type="region of interest" description="Disordered" evidence="1">
    <location>
        <begin position="13"/>
        <end position="49"/>
    </location>
</feature>
<keyword evidence="3" id="KW-1185">Reference proteome</keyword>
<accession>A0A026W866</accession>
<dbReference type="EMBL" id="KK107371">
    <property type="protein sequence ID" value="EZA51841.1"/>
    <property type="molecule type" value="Genomic_DNA"/>
</dbReference>